<accession>A0ABS2HP42</accession>
<gene>
    <name evidence="2" type="ORF">JS521_02905</name>
</gene>
<evidence type="ECO:0000256" key="1">
    <source>
        <dbReference type="SAM" id="MobiDB-lite"/>
    </source>
</evidence>
<dbReference type="Proteomes" id="UP000712045">
    <property type="component" value="Unassembled WGS sequence"/>
</dbReference>
<keyword evidence="3" id="KW-1185">Reference proteome</keyword>
<proteinExistence type="predicted"/>
<feature type="region of interest" description="Disordered" evidence="1">
    <location>
        <begin position="1"/>
        <end position="21"/>
    </location>
</feature>
<sequence>MEGAHLVTGMGSRTGTAPGATDRQIQLLDVAGEDVLGEGELWNRLVSDGQEDDLGQVAGVA</sequence>
<comment type="caution">
    <text evidence="2">The sequence shown here is derived from an EMBL/GenBank/DDBJ whole genome shotgun (WGS) entry which is preliminary data.</text>
</comment>
<dbReference type="EMBL" id="JAFEUF010000007">
    <property type="protein sequence ID" value="MBM7052851.1"/>
    <property type="molecule type" value="Genomic_DNA"/>
</dbReference>
<organism evidence="2 3">
    <name type="scientific">Streptomyces durocortorensis</name>
    <dbReference type="NCBI Taxonomy" id="2811104"/>
    <lineage>
        <taxon>Bacteria</taxon>
        <taxon>Bacillati</taxon>
        <taxon>Actinomycetota</taxon>
        <taxon>Actinomycetes</taxon>
        <taxon>Kitasatosporales</taxon>
        <taxon>Streptomycetaceae</taxon>
        <taxon>Streptomyces</taxon>
    </lineage>
</organism>
<protein>
    <submittedName>
        <fullName evidence="2">Uncharacterized protein</fullName>
    </submittedName>
</protein>
<reference evidence="2 3" key="1">
    <citation type="submission" date="2021-02" db="EMBL/GenBank/DDBJ databases">
        <title>Genome Streptomyces sp. RHZ10.</title>
        <authorList>
            <person name="Besaury L."/>
        </authorList>
    </citation>
    <scope>NUCLEOTIDE SEQUENCE [LARGE SCALE GENOMIC DNA]</scope>
    <source>
        <strain evidence="2 3">RHZ10</strain>
    </source>
</reference>
<name>A0ABS2HP42_9ACTN</name>
<evidence type="ECO:0000313" key="2">
    <source>
        <dbReference type="EMBL" id="MBM7052851.1"/>
    </source>
</evidence>
<dbReference type="RefSeq" id="WP_158726918.1">
    <property type="nucleotide sequence ID" value="NZ_JAFEUF010000007.1"/>
</dbReference>
<evidence type="ECO:0000313" key="3">
    <source>
        <dbReference type="Proteomes" id="UP000712045"/>
    </source>
</evidence>